<dbReference type="EMBL" id="JAAZNV010000007">
    <property type="protein sequence ID" value="NMB91659.1"/>
    <property type="molecule type" value="Genomic_DNA"/>
</dbReference>
<name>A0A7X9E753_UNCKA</name>
<keyword evidence="2" id="KW-0378">Hydrolase</keyword>
<comment type="caution">
    <text evidence="2">The sequence shown here is derived from an EMBL/GenBank/DDBJ whole genome shotgun (WGS) entry which is preliminary data.</text>
</comment>
<dbReference type="Proteomes" id="UP000590542">
    <property type="component" value="Unassembled WGS sequence"/>
</dbReference>
<sequence length="159" mass="18476">MSRKSWDVEKLKHAVKKCKSIRCVIKTLGLKPAGGNYKQIEKYIKTYNIDKSHFTGKLWSKGRKLEVIPRIPLEDILTKGSDYQSFKLKKRLFSAGLKPMYCEECGWKKMSSDGRLPLELDHINGDHRDNRIENLRVLCPNCHSLKPNHRGRNIGRNKQ</sequence>
<feature type="domain" description="HNH nuclease" evidence="1">
    <location>
        <begin position="87"/>
        <end position="144"/>
    </location>
</feature>
<dbReference type="SMART" id="SM00507">
    <property type="entry name" value="HNHc"/>
    <property type="match status" value="1"/>
</dbReference>
<accession>A0A7X9E753</accession>
<dbReference type="Pfam" id="PF13392">
    <property type="entry name" value="HNH_3"/>
    <property type="match status" value="1"/>
</dbReference>
<reference evidence="2 3" key="1">
    <citation type="journal article" date="2020" name="Biotechnol. Biofuels">
        <title>New insights from the biogas microbiome by comprehensive genome-resolved metagenomics of nearly 1600 species originating from multiple anaerobic digesters.</title>
        <authorList>
            <person name="Campanaro S."/>
            <person name="Treu L."/>
            <person name="Rodriguez-R L.M."/>
            <person name="Kovalovszki A."/>
            <person name="Ziels R.M."/>
            <person name="Maus I."/>
            <person name="Zhu X."/>
            <person name="Kougias P.G."/>
            <person name="Basile A."/>
            <person name="Luo G."/>
            <person name="Schluter A."/>
            <person name="Konstantinidis K.T."/>
            <person name="Angelidaki I."/>
        </authorList>
    </citation>
    <scope>NUCLEOTIDE SEQUENCE [LARGE SCALE GENOMIC DNA]</scope>
    <source>
        <strain evidence="2">AS27yjCOA_202</strain>
    </source>
</reference>
<dbReference type="Gene3D" id="3.90.75.20">
    <property type="match status" value="1"/>
</dbReference>
<keyword evidence="2" id="KW-0255">Endonuclease</keyword>
<evidence type="ECO:0000259" key="1">
    <source>
        <dbReference type="SMART" id="SM00507"/>
    </source>
</evidence>
<organism evidence="2 3">
    <name type="scientific">candidate division WWE3 bacterium</name>
    <dbReference type="NCBI Taxonomy" id="2053526"/>
    <lineage>
        <taxon>Bacteria</taxon>
        <taxon>Katanobacteria</taxon>
    </lineage>
</organism>
<dbReference type="GO" id="GO:0004519">
    <property type="term" value="F:endonuclease activity"/>
    <property type="evidence" value="ECO:0007669"/>
    <property type="project" value="UniProtKB-KW"/>
</dbReference>
<proteinExistence type="predicted"/>
<protein>
    <submittedName>
        <fullName evidence="2">HNH endonuclease</fullName>
    </submittedName>
</protein>
<dbReference type="InterPro" id="IPR003615">
    <property type="entry name" value="HNH_nuc"/>
</dbReference>
<evidence type="ECO:0000313" key="3">
    <source>
        <dbReference type="Proteomes" id="UP000590542"/>
    </source>
</evidence>
<dbReference type="CDD" id="cd00085">
    <property type="entry name" value="HNHc"/>
    <property type="match status" value="1"/>
</dbReference>
<gene>
    <name evidence="2" type="ORF">GYA37_02305</name>
</gene>
<dbReference type="AlphaFoldDB" id="A0A7X9E753"/>
<evidence type="ECO:0000313" key="2">
    <source>
        <dbReference type="EMBL" id="NMB91659.1"/>
    </source>
</evidence>
<keyword evidence="2" id="KW-0540">Nuclease</keyword>